<dbReference type="PANTHER" id="PTHR11439:SF495">
    <property type="entry name" value="REVERSE TRANSCRIPTASE, RNA-DEPENDENT DNA POLYMERASE-RELATED"/>
    <property type="match status" value="1"/>
</dbReference>
<proteinExistence type="predicted"/>
<evidence type="ECO:0000313" key="1">
    <source>
        <dbReference type="EMBL" id="GJS57790.1"/>
    </source>
</evidence>
<organism evidence="1 2">
    <name type="scientific">Tanacetum coccineum</name>
    <dbReference type="NCBI Taxonomy" id="301880"/>
    <lineage>
        <taxon>Eukaryota</taxon>
        <taxon>Viridiplantae</taxon>
        <taxon>Streptophyta</taxon>
        <taxon>Embryophyta</taxon>
        <taxon>Tracheophyta</taxon>
        <taxon>Spermatophyta</taxon>
        <taxon>Magnoliopsida</taxon>
        <taxon>eudicotyledons</taxon>
        <taxon>Gunneridae</taxon>
        <taxon>Pentapetalae</taxon>
        <taxon>asterids</taxon>
        <taxon>campanulids</taxon>
        <taxon>Asterales</taxon>
        <taxon>Asteraceae</taxon>
        <taxon>Asteroideae</taxon>
        <taxon>Anthemideae</taxon>
        <taxon>Anthemidinae</taxon>
        <taxon>Tanacetum</taxon>
    </lineage>
</organism>
<evidence type="ECO:0000313" key="2">
    <source>
        <dbReference type="Proteomes" id="UP001151760"/>
    </source>
</evidence>
<keyword evidence="2" id="KW-1185">Reference proteome</keyword>
<gene>
    <name evidence="1" type="ORF">Tco_0652574</name>
</gene>
<protein>
    <submittedName>
        <fullName evidence="1">Uncharacterized protein</fullName>
    </submittedName>
</protein>
<reference evidence="1" key="1">
    <citation type="journal article" date="2022" name="Int. J. Mol. Sci.">
        <title>Draft Genome of Tanacetum Coccineum: Genomic Comparison of Closely Related Tanacetum-Family Plants.</title>
        <authorList>
            <person name="Yamashiro T."/>
            <person name="Shiraishi A."/>
            <person name="Nakayama K."/>
            <person name="Satake H."/>
        </authorList>
    </citation>
    <scope>NUCLEOTIDE SEQUENCE</scope>
</reference>
<reference evidence="1" key="2">
    <citation type="submission" date="2022-01" db="EMBL/GenBank/DDBJ databases">
        <authorList>
            <person name="Yamashiro T."/>
            <person name="Shiraishi A."/>
            <person name="Satake H."/>
            <person name="Nakayama K."/>
        </authorList>
    </citation>
    <scope>NUCLEOTIDE SEQUENCE</scope>
</reference>
<sequence length="95" mass="10822">MVGSLMYLTASRPDLVFAVCMCARYQAKPTKKHLEAIKRIFRYERSHKGVKASANSDIIFFFTSAQDGNKLLDDKRLSLADDLKKAHDQNQNKSK</sequence>
<name>A0ABQ4WYP0_9ASTR</name>
<accession>A0ABQ4WYP0</accession>
<dbReference type="EMBL" id="BQNB010009033">
    <property type="protein sequence ID" value="GJS57790.1"/>
    <property type="molecule type" value="Genomic_DNA"/>
</dbReference>
<comment type="caution">
    <text evidence="1">The sequence shown here is derived from an EMBL/GenBank/DDBJ whole genome shotgun (WGS) entry which is preliminary data.</text>
</comment>
<dbReference type="PANTHER" id="PTHR11439">
    <property type="entry name" value="GAG-POL-RELATED RETROTRANSPOSON"/>
    <property type="match status" value="1"/>
</dbReference>
<dbReference type="Proteomes" id="UP001151760">
    <property type="component" value="Unassembled WGS sequence"/>
</dbReference>